<dbReference type="EMBL" id="CP009511">
    <property type="protein sequence ID" value="AKB61966.1"/>
    <property type="molecule type" value="Genomic_DNA"/>
</dbReference>
<evidence type="ECO:0000313" key="1">
    <source>
        <dbReference type="EMBL" id="AKB61966.1"/>
    </source>
</evidence>
<dbReference type="Proteomes" id="UP000033116">
    <property type="component" value="Chromosome"/>
</dbReference>
<gene>
    <name evidence="1" type="ORF">MSMAP_1981</name>
</gene>
<sequence length="191" mass="21915">MTTDLENVTGLVDVEGSMSETERKLFSNLKEAMLSEKNISRFSKLKTKYEFQYADCEVLLGQIRHSCLGCYPGDVENIKNCYHSPDNYNPCSLWLFRGGKVNRDEILLLSWDDRRLGYAVGVPNEKRRVIEVFLYIPEYVGGPLHMFRWIPHRKESITQSAAFKLSEKAYNSIVGNGVIPKGWENIPNNES</sequence>
<reference evidence="1 2" key="1">
    <citation type="submission" date="2014-07" db="EMBL/GenBank/DDBJ databases">
        <title>Methanogenic archaea and the global carbon cycle.</title>
        <authorList>
            <person name="Henriksen J.R."/>
            <person name="Luke J."/>
            <person name="Reinhart S."/>
            <person name="Benedict M.N."/>
            <person name="Youngblut N.D."/>
            <person name="Metcalf M.E."/>
            <person name="Whitaker R.J."/>
            <person name="Metcalf W.W."/>
        </authorList>
    </citation>
    <scope>NUCLEOTIDE SEQUENCE [LARGE SCALE GENOMIC DNA]</scope>
    <source>
        <strain evidence="1 2">SarPi</strain>
    </source>
</reference>
<dbReference type="AlphaFoldDB" id="A0A0E3LSL2"/>
<dbReference type="PATRIC" id="fig|1434115.4.peg.2541"/>
<name>A0A0E3LSL2_METMZ</name>
<dbReference type="HOGENOM" id="CLU_1418703_0_0_2"/>
<dbReference type="RefSeq" id="WP_048043518.1">
    <property type="nucleotide sequence ID" value="NZ_CP009511.1"/>
</dbReference>
<proteinExistence type="predicted"/>
<accession>A0A0E3LSL2</accession>
<organism evidence="1 2">
    <name type="scientific">Methanosarcina mazei SarPi</name>
    <dbReference type="NCBI Taxonomy" id="1434115"/>
    <lineage>
        <taxon>Archaea</taxon>
        <taxon>Methanobacteriati</taxon>
        <taxon>Methanobacteriota</taxon>
        <taxon>Stenosarchaea group</taxon>
        <taxon>Methanomicrobia</taxon>
        <taxon>Methanosarcinales</taxon>
        <taxon>Methanosarcinaceae</taxon>
        <taxon>Methanosarcina</taxon>
    </lineage>
</organism>
<dbReference type="GeneID" id="24865224"/>
<protein>
    <submittedName>
        <fullName evidence="1">Uncharacterized protein</fullName>
    </submittedName>
</protein>
<evidence type="ECO:0000313" key="2">
    <source>
        <dbReference type="Proteomes" id="UP000033116"/>
    </source>
</evidence>